<protein>
    <submittedName>
        <fullName evidence="2">HD-GYP domain-containing protein</fullName>
    </submittedName>
</protein>
<dbReference type="Proteomes" id="UP000005234">
    <property type="component" value="Chromosome"/>
</dbReference>
<feature type="domain" description="HD-GYP" evidence="1">
    <location>
        <begin position="11"/>
        <end position="207"/>
    </location>
</feature>
<gene>
    <name evidence="2" type="ordered locus">Fraau_2683</name>
</gene>
<name>H8KYZ6_FRAAD</name>
<dbReference type="KEGG" id="fau:Fraau_2683"/>
<organism evidence="2 3">
    <name type="scientific">Frateuria aurantia (strain ATCC 33424 / DSM 6220 / KCTC 2777 / LMG 1558 / NBRC 3245 / NCIMB 13370)</name>
    <name type="common">Acetobacter aurantius</name>
    <dbReference type="NCBI Taxonomy" id="767434"/>
    <lineage>
        <taxon>Bacteria</taxon>
        <taxon>Pseudomonadati</taxon>
        <taxon>Pseudomonadota</taxon>
        <taxon>Gammaproteobacteria</taxon>
        <taxon>Lysobacterales</taxon>
        <taxon>Rhodanobacteraceae</taxon>
        <taxon>Frateuria</taxon>
    </lineage>
</organism>
<evidence type="ECO:0000259" key="1">
    <source>
        <dbReference type="PROSITE" id="PS51832"/>
    </source>
</evidence>
<dbReference type="SMART" id="SM00471">
    <property type="entry name" value="HDc"/>
    <property type="match status" value="1"/>
</dbReference>
<sequence>MVNDTSLLTPVMGDPATIAAPMYRLLTVRGAGLVEHSRRTGRLARLLGQHHEMTADQLAELQLAGEMHDVGKIDIPDSILLKPARLDADEWQQMQAHSAMGEHRLVAMGMDPASPIVHAVRHHHEAYDGSGYPDGLAGENIPLYARIISIADSYDAIASARSYHRARSHAEILDIMRRQQHHYDPVLLKKFFGLMHFRTPDNIAASAADTSDQPN</sequence>
<dbReference type="PROSITE" id="PS51832">
    <property type="entry name" value="HD_GYP"/>
    <property type="match status" value="1"/>
</dbReference>
<dbReference type="Pfam" id="PF13487">
    <property type="entry name" value="HD_5"/>
    <property type="match status" value="1"/>
</dbReference>
<dbReference type="EMBL" id="CP003350">
    <property type="protein sequence ID" value="AFC87026.1"/>
    <property type="molecule type" value="Genomic_DNA"/>
</dbReference>
<dbReference type="GO" id="GO:0008081">
    <property type="term" value="F:phosphoric diester hydrolase activity"/>
    <property type="evidence" value="ECO:0007669"/>
    <property type="project" value="UniProtKB-ARBA"/>
</dbReference>
<dbReference type="PANTHER" id="PTHR45228:SF4">
    <property type="entry name" value="LIPOPROTEIN"/>
    <property type="match status" value="1"/>
</dbReference>
<dbReference type="HOGENOM" id="CLU_000445_92_3_6"/>
<reference evidence="2" key="1">
    <citation type="submission" date="2012-02" db="EMBL/GenBank/DDBJ databases">
        <title>The complete genome of Frateuria aurantia DSM 6220.</title>
        <authorList>
            <consortium name="US DOE Joint Genome Institute (JGI-PGF)"/>
            <person name="Lucas S."/>
            <person name="Copeland A."/>
            <person name="Lapidus A."/>
            <person name="Glavina del Rio T."/>
            <person name="Dalin E."/>
            <person name="Tice H."/>
            <person name="Bruce D."/>
            <person name="Goodwin L."/>
            <person name="Pitluck S."/>
            <person name="Peters L."/>
            <person name="Ovchinnikova G."/>
            <person name="Teshima H."/>
            <person name="Kyrpides N."/>
            <person name="Mavromatis K."/>
            <person name="Ivanova N."/>
            <person name="Brettin T."/>
            <person name="Detter J.C."/>
            <person name="Han C."/>
            <person name="Larimer F."/>
            <person name="Land M."/>
            <person name="Hauser L."/>
            <person name="Markowitz V."/>
            <person name="Cheng J.-F."/>
            <person name="Hugenholtz P."/>
            <person name="Woyke T."/>
            <person name="Wu D."/>
            <person name="Brambilla E."/>
            <person name="Klenk H.-P."/>
            <person name="Eisen J.A."/>
        </authorList>
    </citation>
    <scope>NUCLEOTIDE SEQUENCE</scope>
    <source>
        <strain evidence="2">DSM 6220</strain>
    </source>
</reference>
<keyword evidence="3" id="KW-1185">Reference proteome</keyword>
<dbReference type="InterPro" id="IPR052020">
    <property type="entry name" value="Cyclic_di-GMP/3'3'-cGAMP_PDE"/>
</dbReference>
<dbReference type="Gene3D" id="1.10.3210.10">
    <property type="entry name" value="Hypothetical protein af1432"/>
    <property type="match status" value="1"/>
</dbReference>
<dbReference type="PANTHER" id="PTHR45228">
    <property type="entry name" value="CYCLIC DI-GMP PHOSPHODIESTERASE TM_0186-RELATED"/>
    <property type="match status" value="1"/>
</dbReference>
<dbReference type="InterPro" id="IPR003607">
    <property type="entry name" value="HD/PDEase_dom"/>
</dbReference>
<dbReference type="eggNOG" id="COG3437">
    <property type="taxonomic scope" value="Bacteria"/>
</dbReference>
<evidence type="ECO:0000313" key="2">
    <source>
        <dbReference type="EMBL" id="AFC87026.1"/>
    </source>
</evidence>
<dbReference type="InterPro" id="IPR037522">
    <property type="entry name" value="HD_GYP_dom"/>
</dbReference>
<accession>H8KYZ6</accession>
<dbReference type="AlphaFoldDB" id="H8KYZ6"/>
<dbReference type="OrthoDB" id="9802066at2"/>
<dbReference type="SUPFAM" id="SSF109604">
    <property type="entry name" value="HD-domain/PDEase-like"/>
    <property type="match status" value="1"/>
</dbReference>
<dbReference type="CDD" id="cd00077">
    <property type="entry name" value="HDc"/>
    <property type="match status" value="1"/>
</dbReference>
<dbReference type="STRING" id="767434.Fraau_2683"/>
<evidence type="ECO:0000313" key="3">
    <source>
        <dbReference type="Proteomes" id="UP000005234"/>
    </source>
</evidence>
<dbReference type="RefSeq" id="WP_014404029.1">
    <property type="nucleotide sequence ID" value="NC_017033.1"/>
</dbReference>
<proteinExistence type="predicted"/>